<dbReference type="KEGG" id="dalk:DSCA_45250"/>
<dbReference type="EMBL" id="AP021874">
    <property type="protein sequence ID" value="BBO70595.1"/>
    <property type="molecule type" value="Genomic_DNA"/>
</dbReference>
<keyword evidence="3" id="KW-1185">Reference proteome</keyword>
<dbReference type="AlphaFoldDB" id="A0A5K7YQJ2"/>
<organism evidence="2 3">
    <name type="scientific">Desulfosarcina alkanivorans</name>
    <dbReference type="NCBI Taxonomy" id="571177"/>
    <lineage>
        <taxon>Bacteria</taxon>
        <taxon>Pseudomonadati</taxon>
        <taxon>Thermodesulfobacteriota</taxon>
        <taxon>Desulfobacteria</taxon>
        <taxon>Desulfobacterales</taxon>
        <taxon>Desulfosarcinaceae</taxon>
        <taxon>Desulfosarcina</taxon>
    </lineage>
</organism>
<evidence type="ECO:0000313" key="2">
    <source>
        <dbReference type="EMBL" id="BBO70595.1"/>
    </source>
</evidence>
<protein>
    <submittedName>
        <fullName evidence="2">Uncharacterized protein</fullName>
    </submittedName>
</protein>
<accession>A0A5K7YQJ2</accession>
<evidence type="ECO:0000256" key="1">
    <source>
        <dbReference type="SAM" id="MobiDB-lite"/>
    </source>
</evidence>
<feature type="region of interest" description="Disordered" evidence="1">
    <location>
        <begin position="1"/>
        <end position="30"/>
    </location>
</feature>
<name>A0A5K7YQJ2_9BACT</name>
<proteinExistence type="predicted"/>
<reference evidence="2 3" key="1">
    <citation type="submission" date="2019-11" db="EMBL/GenBank/DDBJ databases">
        <title>Comparative genomics of hydrocarbon-degrading Desulfosarcina strains.</title>
        <authorList>
            <person name="Watanabe M."/>
            <person name="Kojima H."/>
            <person name="Fukui M."/>
        </authorList>
    </citation>
    <scope>NUCLEOTIDE SEQUENCE [LARGE SCALE GENOMIC DNA]</scope>
    <source>
        <strain evidence="2 3">PL12</strain>
    </source>
</reference>
<dbReference type="Proteomes" id="UP000427906">
    <property type="component" value="Chromosome"/>
</dbReference>
<gene>
    <name evidence="2" type="ORF">DSCA_45250</name>
</gene>
<sequence>MMVPEFRCQQREQGNGKQHAGERDAAPQRQNGSQFLMTVVPPLLSIAVPRFLKMVPFGVRGGVRLNFMMAGRRLLRIGCPRRRPLNGSGKK</sequence>
<evidence type="ECO:0000313" key="3">
    <source>
        <dbReference type="Proteomes" id="UP000427906"/>
    </source>
</evidence>